<evidence type="ECO:0000313" key="3">
    <source>
        <dbReference type="Proteomes" id="UP000625682"/>
    </source>
</evidence>
<feature type="compositionally biased region" description="Low complexity" evidence="1">
    <location>
        <begin position="86"/>
        <end position="103"/>
    </location>
</feature>
<evidence type="ECO:0000313" key="2">
    <source>
        <dbReference type="EMBL" id="GGJ42419.1"/>
    </source>
</evidence>
<reference evidence="2" key="1">
    <citation type="journal article" date="2014" name="Int. J. Syst. Evol. Microbiol.">
        <title>Complete genome sequence of Corynebacterium casei LMG S-19264T (=DSM 44701T), isolated from a smear-ripened cheese.</title>
        <authorList>
            <consortium name="US DOE Joint Genome Institute (JGI-PGF)"/>
            <person name="Walter F."/>
            <person name="Albersmeier A."/>
            <person name="Kalinowski J."/>
            <person name="Ruckert C."/>
        </authorList>
    </citation>
    <scope>NUCLEOTIDE SEQUENCE</scope>
    <source>
        <strain evidence="2">CGMCC 4.7272</strain>
    </source>
</reference>
<keyword evidence="3" id="KW-1185">Reference proteome</keyword>
<comment type="caution">
    <text evidence="2">The sequence shown here is derived from an EMBL/GenBank/DDBJ whole genome shotgun (WGS) entry which is preliminary data.</text>
</comment>
<protein>
    <submittedName>
        <fullName evidence="2">Uncharacterized protein</fullName>
    </submittedName>
</protein>
<sequence length="159" mass="16617">MRVAVQRGFLNSWAGDRVAQCVVAGGDEADAAVTGCVERLAGYDRDMGGVQEQPGAFGAARPAVGWARSVTSQIAVVECGPGVTDVPAAASASRRSVPGAAPRDGNHRTHRHDPATPGGPGRTPHDCFRMAGRQEAGSRMSGYRAHQPVEKCAQRLSQK</sequence>
<feature type="region of interest" description="Disordered" evidence="1">
    <location>
        <begin position="84"/>
        <end position="159"/>
    </location>
</feature>
<accession>A0A917NYR2</accession>
<proteinExistence type="predicted"/>
<evidence type="ECO:0000256" key="1">
    <source>
        <dbReference type="SAM" id="MobiDB-lite"/>
    </source>
</evidence>
<dbReference type="Proteomes" id="UP000625682">
    <property type="component" value="Unassembled WGS sequence"/>
</dbReference>
<dbReference type="AlphaFoldDB" id="A0A917NYR2"/>
<gene>
    <name evidence="2" type="ORF">GCM10012282_44080</name>
</gene>
<organism evidence="2 3">
    <name type="scientific">Streptomyces lacrimifluminis</name>
    <dbReference type="NCBI Taxonomy" id="1500077"/>
    <lineage>
        <taxon>Bacteria</taxon>
        <taxon>Bacillati</taxon>
        <taxon>Actinomycetota</taxon>
        <taxon>Actinomycetes</taxon>
        <taxon>Kitasatosporales</taxon>
        <taxon>Streptomycetaceae</taxon>
        <taxon>Streptomyces</taxon>
    </lineage>
</organism>
<dbReference type="EMBL" id="BMMU01000014">
    <property type="protein sequence ID" value="GGJ42419.1"/>
    <property type="molecule type" value="Genomic_DNA"/>
</dbReference>
<name>A0A917NYR2_9ACTN</name>
<reference evidence="2" key="2">
    <citation type="submission" date="2020-09" db="EMBL/GenBank/DDBJ databases">
        <authorList>
            <person name="Sun Q."/>
            <person name="Zhou Y."/>
        </authorList>
    </citation>
    <scope>NUCLEOTIDE SEQUENCE</scope>
    <source>
        <strain evidence="2">CGMCC 4.7272</strain>
    </source>
</reference>